<dbReference type="EMBL" id="SPHZ02000008">
    <property type="protein sequence ID" value="KAF0902530.1"/>
    <property type="molecule type" value="Genomic_DNA"/>
</dbReference>
<evidence type="ECO:0000313" key="2">
    <source>
        <dbReference type="EMBL" id="KAF0902530.1"/>
    </source>
</evidence>
<dbReference type="Proteomes" id="UP000479710">
    <property type="component" value="Unassembled WGS sequence"/>
</dbReference>
<accession>A0A6G1CQZ8</accession>
<proteinExistence type="predicted"/>
<keyword evidence="3" id="KW-1185">Reference proteome</keyword>
<reference evidence="2 3" key="1">
    <citation type="submission" date="2019-11" db="EMBL/GenBank/DDBJ databases">
        <title>Whole genome sequence of Oryza granulata.</title>
        <authorList>
            <person name="Li W."/>
        </authorList>
    </citation>
    <scope>NUCLEOTIDE SEQUENCE [LARGE SCALE GENOMIC DNA]</scope>
    <source>
        <strain evidence="3">cv. Menghai</strain>
        <tissue evidence="2">Leaf</tissue>
    </source>
</reference>
<organism evidence="2 3">
    <name type="scientific">Oryza meyeriana var. granulata</name>
    <dbReference type="NCBI Taxonomy" id="110450"/>
    <lineage>
        <taxon>Eukaryota</taxon>
        <taxon>Viridiplantae</taxon>
        <taxon>Streptophyta</taxon>
        <taxon>Embryophyta</taxon>
        <taxon>Tracheophyta</taxon>
        <taxon>Spermatophyta</taxon>
        <taxon>Magnoliopsida</taxon>
        <taxon>Liliopsida</taxon>
        <taxon>Poales</taxon>
        <taxon>Poaceae</taxon>
        <taxon>BOP clade</taxon>
        <taxon>Oryzoideae</taxon>
        <taxon>Oryzeae</taxon>
        <taxon>Oryzinae</taxon>
        <taxon>Oryza</taxon>
        <taxon>Oryza meyeriana</taxon>
    </lineage>
</organism>
<feature type="compositionally biased region" description="Basic and acidic residues" evidence="1">
    <location>
        <begin position="27"/>
        <end position="36"/>
    </location>
</feature>
<dbReference type="AlphaFoldDB" id="A0A6G1CQZ8"/>
<feature type="region of interest" description="Disordered" evidence="1">
    <location>
        <begin position="1"/>
        <end position="83"/>
    </location>
</feature>
<evidence type="ECO:0000256" key="1">
    <source>
        <dbReference type="SAM" id="MobiDB-lite"/>
    </source>
</evidence>
<evidence type="ECO:0000313" key="3">
    <source>
        <dbReference type="Proteomes" id="UP000479710"/>
    </source>
</evidence>
<sequence>MARGRKGGRGDGEPKEVHACDSAMVDRGGEHRERGNKGLMVASDRVWSGGEKKSYGASVSFPAAKGKGIEGNPSVGERLNTVA</sequence>
<name>A0A6G1CQZ8_9ORYZ</name>
<comment type="caution">
    <text evidence="2">The sequence shown here is derived from an EMBL/GenBank/DDBJ whole genome shotgun (WGS) entry which is preliminary data.</text>
</comment>
<feature type="compositionally biased region" description="Basic and acidic residues" evidence="1">
    <location>
        <begin position="8"/>
        <end position="19"/>
    </location>
</feature>
<gene>
    <name evidence="2" type="ORF">E2562_017928</name>
</gene>
<protein>
    <submittedName>
        <fullName evidence="2">Uncharacterized protein</fullName>
    </submittedName>
</protein>